<feature type="non-terminal residue" evidence="1">
    <location>
        <position position="1"/>
    </location>
</feature>
<reference evidence="1" key="1">
    <citation type="journal article" date="2015" name="Nature">
        <title>Complex archaea that bridge the gap between prokaryotes and eukaryotes.</title>
        <authorList>
            <person name="Spang A."/>
            <person name="Saw J.H."/>
            <person name="Jorgensen S.L."/>
            <person name="Zaremba-Niedzwiedzka K."/>
            <person name="Martijn J."/>
            <person name="Lind A.E."/>
            <person name="van Eijk R."/>
            <person name="Schleper C."/>
            <person name="Guy L."/>
            <person name="Ettema T.J."/>
        </authorList>
    </citation>
    <scope>NUCLEOTIDE SEQUENCE</scope>
</reference>
<organism evidence="1">
    <name type="scientific">marine sediment metagenome</name>
    <dbReference type="NCBI Taxonomy" id="412755"/>
    <lineage>
        <taxon>unclassified sequences</taxon>
        <taxon>metagenomes</taxon>
        <taxon>ecological metagenomes</taxon>
    </lineage>
</organism>
<protein>
    <submittedName>
        <fullName evidence="1">Uncharacterized protein</fullName>
    </submittedName>
</protein>
<evidence type="ECO:0000313" key="1">
    <source>
        <dbReference type="EMBL" id="KKL16966.1"/>
    </source>
</evidence>
<name>A0A0F9DGS6_9ZZZZ</name>
<accession>A0A0F9DGS6</accession>
<gene>
    <name evidence="1" type="ORF">LCGC14_2490260</name>
</gene>
<sequence>EGVTSDKKKEKAKQLFLSLSPEEKAALIEKLKG</sequence>
<proteinExistence type="predicted"/>
<dbReference type="AlphaFoldDB" id="A0A0F9DGS6"/>
<comment type="caution">
    <text evidence="1">The sequence shown here is derived from an EMBL/GenBank/DDBJ whole genome shotgun (WGS) entry which is preliminary data.</text>
</comment>
<dbReference type="EMBL" id="LAZR01039456">
    <property type="protein sequence ID" value="KKL16966.1"/>
    <property type="molecule type" value="Genomic_DNA"/>
</dbReference>